<evidence type="ECO:0000256" key="4">
    <source>
        <dbReference type="ARBA" id="ARBA00022824"/>
    </source>
</evidence>
<evidence type="ECO:0000313" key="9">
    <source>
        <dbReference type="EMBL" id="PFH37146.1"/>
    </source>
</evidence>
<dbReference type="GeneID" id="40308585"/>
<protein>
    <recommendedName>
        <fullName evidence="11">Der1-like family protein</fullName>
    </recommendedName>
</protein>
<comment type="similarity">
    <text evidence="2">Belongs to the derlin family.</text>
</comment>
<feature type="transmembrane region" description="Helical" evidence="8">
    <location>
        <begin position="42"/>
        <end position="61"/>
    </location>
</feature>
<name>A0A2A9MM42_BESBE</name>
<dbReference type="InterPro" id="IPR007599">
    <property type="entry name" value="DER1"/>
</dbReference>
<keyword evidence="10" id="KW-1185">Reference proteome</keyword>
<feature type="region of interest" description="Disordered" evidence="7">
    <location>
        <begin position="230"/>
        <end position="255"/>
    </location>
</feature>
<evidence type="ECO:0000256" key="2">
    <source>
        <dbReference type="ARBA" id="ARBA00008917"/>
    </source>
</evidence>
<gene>
    <name evidence="9" type="ORF">BESB_036040</name>
</gene>
<evidence type="ECO:0000256" key="8">
    <source>
        <dbReference type="SAM" id="Phobius"/>
    </source>
</evidence>
<keyword evidence="3 8" id="KW-0812">Transmembrane</keyword>
<evidence type="ECO:0000256" key="5">
    <source>
        <dbReference type="ARBA" id="ARBA00022989"/>
    </source>
</evidence>
<feature type="region of interest" description="Disordered" evidence="7">
    <location>
        <begin position="316"/>
        <end position="350"/>
    </location>
</feature>
<accession>A0A2A9MM42</accession>
<keyword evidence="5 8" id="KW-1133">Transmembrane helix</keyword>
<keyword evidence="6 8" id="KW-0472">Membrane</keyword>
<evidence type="ECO:0000256" key="6">
    <source>
        <dbReference type="ARBA" id="ARBA00023136"/>
    </source>
</evidence>
<evidence type="ECO:0000256" key="1">
    <source>
        <dbReference type="ARBA" id="ARBA00004477"/>
    </source>
</evidence>
<evidence type="ECO:0000313" key="10">
    <source>
        <dbReference type="Proteomes" id="UP000224006"/>
    </source>
</evidence>
<proteinExistence type="inferred from homology"/>
<reference evidence="9 10" key="1">
    <citation type="submission" date="2017-09" db="EMBL/GenBank/DDBJ databases">
        <title>Genome sequencing of Besnoitia besnoiti strain Bb-Ger1.</title>
        <authorList>
            <person name="Schares G."/>
            <person name="Venepally P."/>
            <person name="Lorenzi H.A."/>
        </authorList>
    </citation>
    <scope>NUCLEOTIDE SEQUENCE [LARGE SCALE GENOMIC DNA]</scope>
    <source>
        <strain evidence="9 10">Bb-Ger1</strain>
    </source>
</reference>
<dbReference type="KEGG" id="bbes:BESB_036040"/>
<dbReference type="GO" id="GO:0006950">
    <property type="term" value="P:response to stress"/>
    <property type="evidence" value="ECO:0007669"/>
    <property type="project" value="UniProtKB-ARBA"/>
</dbReference>
<feature type="region of interest" description="Disordered" evidence="7">
    <location>
        <begin position="404"/>
        <end position="453"/>
    </location>
</feature>
<keyword evidence="4" id="KW-0256">Endoplasmic reticulum</keyword>
<organism evidence="9 10">
    <name type="scientific">Besnoitia besnoiti</name>
    <name type="common">Apicomplexan protozoan</name>
    <dbReference type="NCBI Taxonomy" id="94643"/>
    <lineage>
        <taxon>Eukaryota</taxon>
        <taxon>Sar</taxon>
        <taxon>Alveolata</taxon>
        <taxon>Apicomplexa</taxon>
        <taxon>Conoidasida</taxon>
        <taxon>Coccidia</taxon>
        <taxon>Eucoccidiorida</taxon>
        <taxon>Eimeriorina</taxon>
        <taxon>Sarcocystidae</taxon>
        <taxon>Besnoitia</taxon>
    </lineage>
</organism>
<evidence type="ECO:0008006" key="11">
    <source>
        <dbReference type="Google" id="ProtNLM"/>
    </source>
</evidence>
<dbReference type="VEuPathDB" id="ToxoDB:BESB_036040"/>
<comment type="subcellular location">
    <subcellularLocation>
        <location evidence="1">Endoplasmic reticulum membrane</location>
        <topology evidence="1">Multi-pass membrane protein</topology>
    </subcellularLocation>
</comment>
<feature type="region of interest" description="Disordered" evidence="7">
    <location>
        <begin position="142"/>
        <end position="218"/>
    </location>
</feature>
<feature type="region of interest" description="Disordered" evidence="7">
    <location>
        <begin position="1"/>
        <end position="22"/>
    </location>
</feature>
<dbReference type="Pfam" id="PF04511">
    <property type="entry name" value="DER1"/>
    <property type="match status" value="1"/>
</dbReference>
<comment type="caution">
    <text evidence="9">The sequence shown here is derived from an EMBL/GenBank/DDBJ whole genome shotgun (WGS) entry which is preliminary data.</text>
</comment>
<dbReference type="PANTHER" id="PTHR11009">
    <property type="entry name" value="DER1-LIKE PROTEIN, DERLIN"/>
    <property type="match status" value="1"/>
</dbReference>
<feature type="compositionally biased region" description="Gly residues" evidence="7">
    <location>
        <begin position="439"/>
        <end position="450"/>
    </location>
</feature>
<dbReference type="GO" id="GO:0005789">
    <property type="term" value="C:endoplasmic reticulum membrane"/>
    <property type="evidence" value="ECO:0007669"/>
    <property type="project" value="UniProtKB-SubCell"/>
</dbReference>
<dbReference type="EMBL" id="NWUJ01000002">
    <property type="protein sequence ID" value="PFH37146.1"/>
    <property type="molecule type" value="Genomic_DNA"/>
</dbReference>
<dbReference type="AlphaFoldDB" id="A0A2A9MM42"/>
<evidence type="ECO:0000256" key="7">
    <source>
        <dbReference type="SAM" id="MobiDB-lite"/>
    </source>
</evidence>
<dbReference type="STRING" id="94643.A0A2A9MM42"/>
<evidence type="ECO:0000256" key="3">
    <source>
        <dbReference type="ARBA" id="ARBA00022692"/>
    </source>
</evidence>
<dbReference type="Proteomes" id="UP000224006">
    <property type="component" value="Chromosome II"/>
</dbReference>
<dbReference type="RefSeq" id="XP_029221155.1">
    <property type="nucleotide sequence ID" value="XM_029362190.1"/>
</dbReference>
<sequence>METRSPHRAAPPPVEAGGASLPCSPHTASSAICRPPFPPPRVLPSVSALFVVFLLSCFLLATPASGGGSARLAFDLSRLLQTLLPSGVPHPHPFGNPCARPFSPLTSSSPSFCSPSPSSSAGAASSSARSFGGGVGCGVARRCPSTPLPSRGDGGAEVDSERRRSAEPGRAPLACLVPLRDQAEGQGVEGADSQGALGEGTGSPLTSTESTRGLPEATRASEGYQWLAALRGGGSGRSSSPFASRRRPAFQRRQDLQKLSARVSQAKRRFLLEPFARLSASYSSVPPVTRMYCSLSLLLTALSSSTLASAVRGALSKSPPSRTFAQQGGVGGGSFPSFATQQPPSEPEGLVSPEQLAMHAARVLRAFELWRPFTAGTFFGGPSLGTLLRIYGAYTSLRQMEESMPLTPGSLGSIRDTAQHASPPPSPPSLARKRKRPLGVGGRAARGSGGVRSFAPHSSFSFATGKGQGQKSDEISTKGLVESSLGAIQAARSAEVLTFLLFQYASLAAIAGVLKLPFFASSLSTAALYYNCRVNPEAQASLLMGIKVPQKFLPYGLMAIDVLHAQDHRAALPGLMGICSGELYWLLTQTLPLGVGGSRLLKTPEKFRRLLMRLAASRAMSRK</sequence>
<dbReference type="OrthoDB" id="19102at2759"/>